<reference evidence="3" key="3">
    <citation type="submission" date="2025-09" db="UniProtKB">
        <authorList>
            <consortium name="Ensembl"/>
        </authorList>
    </citation>
    <scope>IDENTIFICATION</scope>
</reference>
<evidence type="ECO:0000313" key="3">
    <source>
        <dbReference type="Ensembl" id="ENSPNAP00000055955.1"/>
    </source>
</evidence>
<feature type="compositionally biased region" description="Acidic residues" evidence="1">
    <location>
        <begin position="38"/>
        <end position="66"/>
    </location>
</feature>
<feature type="compositionally biased region" description="Low complexity" evidence="1">
    <location>
        <begin position="98"/>
        <end position="109"/>
    </location>
</feature>
<keyword evidence="4" id="KW-1185">Reference proteome</keyword>
<evidence type="ECO:0000259" key="2">
    <source>
        <dbReference type="Pfam" id="PF13843"/>
    </source>
</evidence>
<dbReference type="PANTHER" id="PTHR46599">
    <property type="entry name" value="PIGGYBAC TRANSPOSABLE ELEMENT-DERIVED PROTEIN 4"/>
    <property type="match status" value="1"/>
</dbReference>
<dbReference type="GeneTree" id="ENSGT00940000163467"/>
<dbReference type="PANTHER" id="PTHR46599:SF3">
    <property type="entry name" value="PIGGYBAC TRANSPOSABLE ELEMENT-DERIVED PROTEIN 4"/>
    <property type="match status" value="1"/>
</dbReference>
<reference evidence="3" key="2">
    <citation type="submission" date="2025-08" db="UniProtKB">
        <authorList>
            <consortium name="Ensembl"/>
        </authorList>
    </citation>
    <scope>IDENTIFICATION</scope>
</reference>
<dbReference type="RefSeq" id="XP_037400869.1">
    <property type="nucleotide sequence ID" value="XM_037544972.1"/>
</dbReference>
<dbReference type="Ensembl" id="ENSPNAT00000048616.1">
    <property type="protein sequence ID" value="ENSPNAP00000055955.1"/>
    <property type="gene ID" value="ENSPNAG00000032554.1"/>
</dbReference>
<evidence type="ECO:0000256" key="1">
    <source>
        <dbReference type="SAM" id="MobiDB-lite"/>
    </source>
</evidence>
<reference evidence="3 4" key="1">
    <citation type="submission" date="2020-10" db="EMBL/GenBank/DDBJ databases">
        <title>Pygocentrus nattereri (red-bellied piranha) genome, fPygNat1, primary haplotype.</title>
        <authorList>
            <person name="Myers G."/>
            <person name="Meyer A."/>
            <person name="Karagic N."/>
            <person name="Pippel M."/>
            <person name="Winkler S."/>
            <person name="Tracey A."/>
            <person name="Wood J."/>
            <person name="Formenti G."/>
            <person name="Howe K."/>
            <person name="Fedrigo O."/>
            <person name="Jarvis E.D."/>
        </authorList>
    </citation>
    <scope>NUCLEOTIDE SEQUENCE [LARGE SCALE GENOMIC DNA]</scope>
</reference>
<feature type="domain" description="PiggyBac transposable element-derived protein" evidence="2">
    <location>
        <begin position="186"/>
        <end position="558"/>
    </location>
</feature>
<dbReference type="AlphaFoldDB" id="A0AAR2JVC7"/>
<dbReference type="Proteomes" id="UP001501920">
    <property type="component" value="Chromosome 2"/>
</dbReference>
<name>A0AAR2JVC7_PYGNA</name>
<sequence>MEARKRLSSAEEDGGEEEESDAEAVRETDSESSVCSYDSEEEEAFLEGEDLLLDRDYSDEDSNEEWEPSKSSERKRAKPASSPSAKKRKTIPVPLTPPSTSSGSLSEGPCSTPMSSSDKCKGSISKRTSKPRSSSAIKCPLQAASGGDDEEDMWHDISEEDKQPDLPSFQPQRPPGPQLLSCTSYTPLELFKLFMSMSVVEKMVENTNAHAEKRAQAGKRYTWYPLTVEEFYTYIGLIIYMGFTPLKRFSDYWSEKSIYRLPFPRSVMSRNRFLAITWNLHLCNLEKDEENMCKKGTPGYDRLFKIKPLYMDLLSACQTYFQPSRELSVDERMVASKARIGLKQYIKDKPTKWGYKLFVLADSATGYIWNFFVYEGKSKLKTKNGLGYDSVTQLVNHPLLGKGYKLYMDNFYTSPKLLSDLYAAKTLACGTIPMNRQGFPRTRCHDMPRKAARGTIRWIRRGELLFVKWMDTREVVLCTTMHKAYDGDNVSRRVKDTKGIWQVSQVPIPCAVQDYNKNMGSVDLSDALFGYCNVLHKTKKWYKTFFYHFIDIAVVNSFIMHKELSKANSRETVTLKQFRETLATDLTKTLTRLAPLQLPLAGDECYPDFFSEDSRVGRRACELCKQDGKKVKTSAFCMKCRVPLCLMPKRNCFLQWHQEGLHYIG</sequence>
<accession>A0AAR2JVC7</accession>
<evidence type="ECO:0000313" key="4">
    <source>
        <dbReference type="Proteomes" id="UP001501920"/>
    </source>
</evidence>
<protein>
    <recommendedName>
        <fullName evidence="2">PiggyBac transposable element-derived protein domain-containing protein</fullName>
    </recommendedName>
</protein>
<organism evidence="3 4">
    <name type="scientific">Pygocentrus nattereri</name>
    <name type="common">Red-bellied piranha</name>
    <dbReference type="NCBI Taxonomy" id="42514"/>
    <lineage>
        <taxon>Eukaryota</taxon>
        <taxon>Metazoa</taxon>
        <taxon>Chordata</taxon>
        <taxon>Craniata</taxon>
        <taxon>Vertebrata</taxon>
        <taxon>Euteleostomi</taxon>
        <taxon>Actinopterygii</taxon>
        <taxon>Neopterygii</taxon>
        <taxon>Teleostei</taxon>
        <taxon>Ostariophysi</taxon>
        <taxon>Characiformes</taxon>
        <taxon>Characoidei</taxon>
        <taxon>Pygocentrus</taxon>
    </lineage>
</organism>
<feature type="region of interest" description="Disordered" evidence="1">
    <location>
        <begin position="1"/>
        <end position="152"/>
    </location>
</feature>
<dbReference type="InterPro" id="IPR029526">
    <property type="entry name" value="PGBD"/>
</dbReference>
<dbReference type="GeneID" id="108410550"/>
<dbReference type="Pfam" id="PF13843">
    <property type="entry name" value="DDE_Tnp_1_7"/>
    <property type="match status" value="1"/>
</dbReference>
<feature type="compositionally biased region" description="Acidic residues" evidence="1">
    <location>
        <begin position="10"/>
        <end position="22"/>
    </location>
</feature>
<proteinExistence type="predicted"/>